<sequence length="86" mass="9056">MINIEMSATQWPTSACRDAVRLVDALAKLRQEKSARIQAATPDYAHFGAGVVGVPAPSTGAAAPTQQITKGGMRGPQPWRDAPVIT</sequence>
<feature type="region of interest" description="Disordered" evidence="1">
    <location>
        <begin position="58"/>
        <end position="86"/>
    </location>
</feature>
<gene>
    <name evidence="2" type="ORF">FHU36_001349</name>
</gene>
<organism evidence="2 3">
    <name type="scientific">Nonomuraea muscovyensis</name>
    <dbReference type="NCBI Taxonomy" id="1124761"/>
    <lineage>
        <taxon>Bacteria</taxon>
        <taxon>Bacillati</taxon>
        <taxon>Actinomycetota</taxon>
        <taxon>Actinomycetes</taxon>
        <taxon>Streptosporangiales</taxon>
        <taxon>Streptosporangiaceae</taxon>
        <taxon>Nonomuraea</taxon>
    </lineage>
</organism>
<evidence type="ECO:0000313" key="2">
    <source>
        <dbReference type="EMBL" id="MBB6344840.1"/>
    </source>
</evidence>
<reference evidence="2 3" key="1">
    <citation type="submission" date="2020-08" db="EMBL/GenBank/DDBJ databases">
        <title>Sequencing the genomes of 1000 actinobacteria strains.</title>
        <authorList>
            <person name="Klenk H.-P."/>
        </authorList>
    </citation>
    <scope>NUCLEOTIDE SEQUENCE [LARGE SCALE GENOMIC DNA]</scope>
    <source>
        <strain evidence="2 3">DSM 45913</strain>
    </source>
</reference>
<evidence type="ECO:0000256" key="1">
    <source>
        <dbReference type="SAM" id="MobiDB-lite"/>
    </source>
</evidence>
<protein>
    <submittedName>
        <fullName evidence="2">Uncharacterized protein</fullName>
    </submittedName>
</protein>
<accession>A0A7X0EXI1</accession>
<keyword evidence="3" id="KW-1185">Reference proteome</keyword>
<dbReference type="RefSeq" id="WP_185082899.1">
    <property type="nucleotide sequence ID" value="NZ_JACHJB010000001.1"/>
</dbReference>
<dbReference type="EMBL" id="JACHJB010000001">
    <property type="protein sequence ID" value="MBB6344840.1"/>
    <property type="molecule type" value="Genomic_DNA"/>
</dbReference>
<evidence type="ECO:0000313" key="3">
    <source>
        <dbReference type="Proteomes" id="UP000583800"/>
    </source>
</evidence>
<dbReference type="AlphaFoldDB" id="A0A7X0EXI1"/>
<proteinExistence type="predicted"/>
<comment type="caution">
    <text evidence="2">The sequence shown here is derived from an EMBL/GenBank/DDBJ whole genome shotgun (WGS) entry which is preliminary data.</text>
</comment>
<dbReference type="Proteomes" id="UP000583800">
    <property type="component" value="Unassembled WGS sequence"/>
</dbReference>
<name>A0A7X0EXI1_9ACTN</name>